<accession>A0AC61MYE3</accession>
<gene>
    <name evidence="1" type="primary">obgE</name>
    <name evidence="1" type="ORF">JYE49_04915</name>
</gene>
<reference evidence="1" key="1">
    <citation type="submission" date="2021-01" db="EMBL/GenBank/DDBJ databases">
        <title>Complete genome sequence of Clostridiales bacterium R-7.</title>
        <authorList>
            <person name="Mahoney-Kurpe S.C."/>
            <person name="Palevich N."/>
            <person name="Koike S."/>
            <person name="Moon C.D."/>
            <person name="Attwood G.T."/>
        </authorList>
    </citation>
    <scope>NUCLEOTIDE SEQUENCE</scope>
    <source>
        <strain evidence="1">R-7</strain>
    </source>
</reference>
<keyword evidence="2" id="KW-1185">Reference proteome</keyword>
<dbReference type="EMBL" id="CP068393">
    <property type="protein sequence ID" value="QUC68042.1"/>
    <property type="molecule type" value="Genomic_DNA"/>
</dbReference>
<organism evidence="1 2">
    <name type="scientific">Aristaeella hokkaidonensis</name>
    <dbReference type="NCBI Taxonomy" id="3046382"/>
    <lineage>
        <taxon>Bacteria</taxon>
        <taxon>Bacillati</taxon>
        <taxon>Bacillota</taxon>
        <taxon>Clostridia</taxon>
        <taxon>Eubacteriales</taxon>
        <taxon>Aristaeellaceae</taxon>
        <taxon>Aristaeella</taxon>
    </lineage>
</organism>
<sequence length="422" mass="46091">MSNFVDRVKITAKAGNGGNGSASFHREKFVINGGPDGGDGGSGGDILIYADVNMHTLLDFRFKSKYTAENGEDGKANRCTGKRGEDLLIKVPVGTVIYDDATDRVMADMDQPGETRLLLKGGKGGWGNQHFATPTRQAPNFAKPGVRTEVRTLRLELKTIADVGLIGYPNVGKSSILSVVTSARPKVGNYHFTTLTPNLGIVRRFGKDIVLADIPGLIEGAAEGAGLGHDFLRHVERTRLLLHVVDISGSEGRDPVDDLDQINSELDRYGDLSEKPQIIVCNKTDLPGAEENLKRIRVLAEGMGVPVFAVSAATHQGFDELLDETARQLESLPPVLHYHEEEIPEEKEDPDAFEVTEEKGIYIVSGPGMDRLIQSVNFEDQESLNWFHRTLRRLGVIDALKEAGAKEGSTVQIADMEFDFIE</sequence>
<evidence type="ECO:0000313" key="2">
    <source>
        <dbReference type="Proteomes" id="UP000682782"/>
    </source>
</evidence>
<evidence type="ECO:0000313" key="1">
    <source>
        <dbReference type="EMBL" id="QUC68042.1"/>
    </source>
</evidence>
<dbReference type="Proteomes" id="UP000682782">
    <property type="component" value="Chromosome"/>
</dbReference>
<proteinExistence type="predicted"/>
<name>A0AC61MYE3_9FIRM</name>
<protein>
    <submittedName>
        <fullName evidence="1">GTPase ObgE</fullName>
    </submittedName>
</protein>